<dbReference type="Pfam" id="PF00583">
    <property type="entry name" value="Acetyltransf_1"/>
    <property type="match status" value="1"/>
</dbReference>
<dbReference type="EMBL" id="LIBB01000398">
    <property type="protein sequence ID" value="KRO70082.1"/>
    <property type="molecule type" value="Genomic_DNA"/>
</dbReference>
<dbReference type="GO" id="GO:0008080">
    <property type="term" value="F:N-acetyltransferase activity"/>
    <property type="evidence" value="ECO:0007669"/>
    <property type="project" value="UniProtKB-ARBA"/>
</dbReference>
<dbReference type="InterPro" id="IPR051016">
    <property type="entry name" value="Diverse_Substrate_AcTransf"/>
</dbReference>
<feature type="domain" description="N-acetyltransferase" evidence="4">
    <location>
        <begin position="10"/>
        <end position="168"/>
    </location>
</feature>
<comment type="caution">
    <text evidence="5">The sequence shown here is derived from an EMBL/GenBank/DDBJ whole genome shotgun (WGS) entry which is preliminary data.</text>
</comment>
<evidence type="ECO:0000259" key="4">
    <source>
        <dbReference type="PROSITE" id="PS51186"/>
    </source>
</evidence>
<name>A0A0R2S9V5_9GAMM</name>
<proteinExistence type="inferred from homology"/>
<dbReference type="Proteomes" id="UP000051934">
    <property type="component" value="Unassembled WGS sequence"/>
</dbReference>
<dbReference type="PROSITE" id="PS51186">
    <property type="entry name" value="GNAT"/>
    <property type="match status" value="1"/>
</dbReference>
<dbReference type="Gene3D" id="3.40.630.30">
    <property type="match status" value="1"/>
</dbReference>
<evidence type="ECO:0000256" key="3">
    <source>
        <dbReference type="ARBA" id="ARBA00023315"/>
    </source>
</evidence>
<dbReference type="InterPro" id="IPR000182">
    <property type="entry name" value="GNAT_dom"/>
</dbReference>
<gene>
    <name evidence="5" type="ORF">ABR69_01290</name>
</gene>
<dbReference type="InterPro" id="IPR016181">
    <property type="entry name" value="Acyl_CoA_acyltransferase"/>
</dbReference>
<evidence type="ECO:0000313" key="5">
    <source>
        <dbReference type="EMBL" id="KRO70082.1"/>
    </source>
</evidence>
<dbReference type="FunFam" id="3.40.630.30:FF:000064">
    <property type="entry name" value="GNAT family acetyltransferase"/>
    <property type="match status" value="1"/>
</dbReference>
<evidence type="ECO:0000313" key="6">
    <source>
        <dbReference type="Proteomes" id="UP000051934"/>
    </source>
</evidence>
<reference evidence="5 6" key="1">
    <citation type="submission" date="2015-10" db="EMBL/GenBank/DDBJ databases">
        <title>Metagenome-Assembled Genomes uncover a global brackish microbiome.</title>
        <authorList>
            <person name="Hugerth L.W."/>
            <person name="Larsson J."/>
            <person name="Alneberg J."/>
            <person name="Lindh M.V."/>
            <person name="Legrand C."/>
            <person name="Pinhassi J."/>
            <person name="Andersson A.F."/>
        </authorList>
    </citation>
    <scope>NUCLEOTIDE SEQUENCE [LARGE SCALE GENOMIC DNA]</scope>
    <source>
        <strain evidence="5">BACL4 MAG-120507-bin80</strain>
    </source>
</reference>
<dbReference type="CDD" id="cd04301">
    <property type="entry name" value="NAT_SF"/>
    <property type="match status" value="1"/>
</dbReference>
<keyword evidence="3" id="KW-0012">Acyltransferase</keyword>
<dbReference type="PANTHER" id="PTHR10545">
    <property type="entry name" value="DIAMINE N-ACETYLTRANSFERASE"/>
    <property type="match status" value="1"/>
</dbReference>
<organism evidence="5 6">
    <name type="scientific">OM182 bacterium BACL3 MAG-120507-bin80</name>
    <dbReference type="NCBI Taxonomy" id="1655577"/>
    <lineage>
        <taxon>Bacteria</taxon>
        <taxon>Pseudomonadati</taxon>
        <taxon>Pseudomonadota</taxon>
        <taxon>Gammaproteobacteria</taxon>
        <taxon>OMG group</taxon>
        <taxon>OM182 clade</taxon>
    </lineage>
</organism>
<dbReference type="AlphaFoldDB" id="A0A0R2S9V5"/>
<keyword evidence="2" id="KW-0808">Transferase</keyword>
<evidence type="ECO:0000256" key="2">
    <source>
        <dbReference type="ARBA" id="ARBA00022679"/>
    </source>
</evidence>
<accession>A0A0R2S9V5</accession>
<protein>
    <recommendedName>
        <fullName evidence="4">N-acetyltransferase domain-containing protein</fullName>
    </recommendedName>
</protein>
<dbReference type="SUPFAM" id="SSF55729">
    <property type="entry name" value="Acyl-CoA N-acyltransferases (Nat)"/>
    <property type="match status" value="1"/>
</dbReference>
<sequence>MLLTTAIDGFTLRAATRNDTATILGFIKELADYEKLAHEVVATENTLDETLFGDTPYAHVIMAELNGVAVGYALFFHNFSTFTGRPGIYLEDLYVQPAHRGQGFGKLLLAYLARKAVDMNCTRVEWSVLDWNQPAIDFYRSIGALPMDGWTVQRLDGERLAGFAKEFK</sequence>
<comment type="similarity">
    <text evidence="1">Belongs to the acetyltransferase family.</text>
</comment>
<evidence type="ECO:0000256" key="1">
    <source>
        <dbReference type="ARBA" id="ARBA00008694"/>
    </source>
</evidence>
<dbReference type="PANTHER" id="PTHR10545:SF29">
    <property type="entry name" value="GH14572P-RELATED"/>
    <property type="match status" value="1"/>
</dbReference>